<dbReference type="AlphaFoldDB" id="A0A4Y6UXU7"/>
<dbReference type="GO" id="GO:0008168">
    <property type="term" value="F:methyltransferase activity"/>
    <property type="evidence" value="ECO:0007669"/>
    <property type="project" value="UniProtKB-KW"/>
</dbReference>
<organism evidence="2 3">
    <name type="scientific">Saccharibacillus brassicae</name>
    <dbReference type="NCBI Taxonomy" id="2583377"/>
    <lineage>
        <taxon>Bacteria</taxon>
        <taxon>Bacillati</taxon>
        <taxon>Bacillota</taxon>
        <taxon>Bacilli</taxon>
        <taxon>Bacillales</taxon>
        <taxon>Paenibacillaceae</taxon>
        <taxon>Saccharibacillus</taxon>
    </lineage>
</organism>
<dbReference type="Proteomes" id="UP000316968">
    <property type="component" value="Chromosome"/>
</dbReference>
<sequence length="262" mass="29373">MHGTYIGGNKMLISPVFGGKLIVPSNDLSLSPDLIINGVIEGPLTKFLAKQVKQGDIVVDVGANIGYFSVLLGYLVGSGGRVFSFEANKYLYEYLIDNLSINYLRDRVSSYNIAIYSERKKLDFYASKKFMGNSSIHEHSDEYKANYEDEFEKLEVDAITLPEAIGNIEEIKFLKIDIEGGELQAFIGMDDWLRSGRIKTVIFELNQGMLQGDWEDFTSMILNYEQSGKTFYGLSDEGDLIAIKVNDVIELGGYPFVVMSEQ</sequence>
<dbReference type="InterPro" id="IPR029063">
    <property type="entry name" value="SAM-dependent_MTases_sf"/>
</dbReference>
<evidence type="ECO:0000313" key="2">
    <source>
        <dbReference type="EMBL" id="QDH20845.1"/>
    </source>
</evidence>
<evidence type="ECO:0000259" key="1">
    <source>
        <dbReference type="Pfam" id="PF05050"/>
    </source>
</evidence>
<dbReference type="EMBL" id="CP041217">
    <property type="protein sequence ID" value="QDH20845.1"/>
    <property type="molecule type" value="Genomic_DNA"/>
</dbReference>
<dbReference type="Gene3D" id="3.40.50.150">
    <property type="entry name" value="Vaccinia Virus protein VP39"/>
    <property type="match status" value="1"/>
</dbReference>
<dbReference type="InterPro" id="IPR006342">
    <property type="entry name" value="FkbM_mtfrase"/>
</dbReference>
<evidence type="ECO:0000313" key="3">
    <source>
        <dbReference type="Proteomes" id="UP000316968"/>
    </source>
</evidence>
<dbReference type="PANTHER" id="PTHR34203:SF15">
    <property type="entry name" value="SLL1173 PROTEIN"/>
    <property type="match status" value="1"/>
</dbReference>
<dbReference type="GO" id="GO:0032259">
    <property type="term" value="P:methylation"/>
    <property type="evidence" value="ECO:0007669"/>
    <property type="project" value="UniProtKB-KW"/>
</dbReference>
<feature type="domain" description="Methyltransferase FkbM" evidence="1">
    <location>
        <begin position="60"/>
        <end position="222"/>
    </location>
</feature>
<proteinExistence type="predicted"/>
<dbReference type="NCBIfam" id="TIGR01444">
    <property type="entry name" value="fkbM_fam"/>
    <property type="match status" value="1"/>
</dbReference>
<dbReference type="PANTHER" id="PTHR34203">
    <property type="entry name" value="METHYLTRANSFERASE, FKBM FAMILY PROTEIN"/>
    <property type="match status" value="1"/>
</dbReference>
<gene>
    <name evidence="2" type="ORF">FFV09_08280</name>
</gene>
<name>A0A4Y6UXU7_SACBS</name>
<accession>A0A4Y6UXU7</accession>
<dbReference type="OrthoDB" id="5329963at2"/>
<keyword evidence="2" id="KW-0489">Methyltransferase</keyword>
<reference evidence="2 3" key="1">
    <citation type="submission" date="2019-06" db="EMBL/GenBank/DDBJ databases">
        <title>Saccharibacillus brassicae sp. nov., an endophytic bacterium isolated from Chinese cabbage seeds (Brassica pekinensis).</title>
        <authorList>
            <person name="Jiang L."/>
            <person name="Lee J."/>
            <person name="Kim S.W."/>
        </authorList>
    </citation>
    <scope>NUCLEOTIDE SEQUENCE [LARGE SCALE GENOMIC DNA]</scope>
    <source>
        <strain evidence="3">KCTC 43072 / ATSA2</strain>
    </source>
</reference>
<dbReference type="InterPro" id="IPR052514">
    <property type="entry name" value="SAM-dependent_MTase"/>
</dbReference>
<dbReference type="KEGG" id="saca:FFV09_08280"/>
<keyword evidence="2" id="KW-0808">Transferase</keyword>
<dbReference type="Pfam" id="PF05050">
    <property type="entry name" value="Methyltransf_21"/>
    <property type="match status" value="1"/>
</dbReference>
<dbReference type="RefSeq" id="WP_141447394.1">
    <property type="nucleotide sequence ID" value="NZ_CP041217.1"/>
</dbReference>
<protein>
    <submittedName>
        <fullName evidence="2">FkbM family methyltransferase</fullName>
    </submittedName>
</protein>
<dbReference type="SUPFAM" id="SSF53335">
    <property type="entry name" value="S-adenosyl-L-methionine-dependent methyltransferases"/>
    <property type="match status" value="1"/>
</dbReference>
<keyword evidence="3" id="KW-1185">Reference proteome</keyword>